<dbReference type="OrthoDB" id="9771846at2"/>
<gene>
    <name evidence="1" type="ORF">Oscil6304_2646</name>
</gene>
<keyword evidence="2" id="KW-1185">Reference proteome</keyword>
<accession>K9THD7</accession>
<dbReference type="InParanoid" id="K9THD7"/>
<evidence type="ECO:0000313" key="2">
    <source>
        <dbReference type="Proteomes" id="UP000010367"/>
    </source>
</evidence>
<organism evidence="1 2">
    <name type="scientific">Oscillatoria acuminata PCC 6304</name>
    <dbReference type="NCBI Taxonomy" id="56110"/>
    <lineage>
        <taxon>Bacteria</taxon>
        <taxon>Bacillati</taxon>
        <taxon>Cyanobacteriota</taxon>
        <taxon>Cyanophyceae</taxon>
        <taxon>Oscillatoriophycideae</taxon>
        <taxon>Oscillatoriales</taxon>
        <taxon>Oscillatoriaceae</taxon>
        <taxon>Oscillatoria</taxon>
    </lineage>
</organism>
<dbReference type="AlphaFoldDB" id="K9THD7"/>
<dbReference type="KEGG" id="oac:Oscil6304_2646"/>
<evidence type="ECO:0000313" key="1">
    <source>
        <dbReference type="EMBL" id="AFY82262.1"/>
    </source>
</evidence>
<sequence>MINRGKYPVLGVEISAIDYEYGVEAIINAAKTRSPLAMTALAVHGVMTGFFDPVHRRPLNAFDLVTPDGQPVRWACNWIHGIKLPDRVYGPALILKV</sequence>
<name>K9THD7_9CYAN</name>
<dbReference type="Proteomes" id="UP000010367">
    <property type="component" value="Chromosome"/>
</dbReference>
<dbReference type="HOGENOM" id="CLU_2343977_0_0_3"/>
<reference evidence="1 2" key="1">
    <citation type="submission" date="2012-06" db="EMBL/GenBank/DDBJ databases">
        <title>Finished chromosome of genome of Oscillatoria acuminata PCC 6304.</title>
        <authorList>
            <consortium name="US DOE Joint Genome Institute"/>
            <person name="Gugger M."/>
            <person name="Coursin T."/>
            <person name="Rippka R."/>
            <person name="Tandeau De Marsac N."/>
            <person name="Huntemann M."/>
            <person name="Wei C.-L."/>
            <person name="Han J."/>
            <person name="Detter J.C."/>
            <person name="Han C."/>
            <person name="Tapia R."/>
            <person name="Davenport K."/>
            <person name="Daligault H."/>
            <person name="Erkkila T."/>
            <person name="Gu W."/>
            <person name="Munk A.C.C."/>
            <person name="Teshima H."/>
            <person name="Xu Y."/>
            <person name="Chain P."/>
            <person name="Chen A."/>
            <person name="Krypides N."/>
            <person name="Mavromatis K."/>
            <person name="Markowitz V."/>
            <person name="Szeto E."/>
            <person name="Ivanova N."/>
            <person name="Mikhailova N."/>
            <person name="Ovchinnikova G."/>
            <person name="Pagani I."/>
            <person name="Pati A."/>
            <person name="Goodwin L."/>
            <person name="Peters L."/>
            <person name="Pitluck S."/>
            <person name="Woyke T."/>
            <person name="Kerfeld C."/>
        </authorList>
    </citation>
    <scope>NUCLEOTIDE SEQUENCE [LARGE SCALE GENOMIC DNA]</scope>
    <source>
        <strain evidence="1 2">PCC 6304</strain>
    </source>
</reference>
<dbReference type="STRING" id="56110.Oscil6304_2646"/>
<dbReference type="RefSeq" id="WP_015148903.1">
    <property type="nucleotide sequence ID" value="NC_019693.1"/>
</dbReference>
<dbReference type="eggNOG" id="COG1922">
    <property type="taxonomic scope" value="Bacteria"/>
</dbReference>
<dbReference type="EMBL" id="CP003607">
    <property type="protein sequence ID" value="AFY82262.1"/>
    <property type="molecule type" value="Genomic_DNA"/>
</dbReference>
<proteinExistence type="predicted"/>
<protein>
    <submittedName>
        <fullName evidence="1">Teichoic acid biosynthesis protein</fullName>
    </submittedName>
</protein>